<protein>
    <recommendedName>
        <fullName evidence="6">RNA-binding protein KhpB</fullName>
    </recommendedName>
    <alternativeName>
        <fullName evidence="6">RNA-binding protein EloR</fullName>
    </alternativeName>
</protein>
<dbReference type="RefSeq" id="WP_154531570.1">
    <property type="nucleotide sequence ID" value="NZ_JAQXTV010000164.1"/>
</dbReference>
<dbReference type="InterPro" id="IPR036867">
    <property type="entry name" value="R3H_dom_sf"/>
</dbReference>
<comment type="subcellular location">
    <subcellularLocation>
        <location evidence="6">Cytoplasm</location>
    </subcellularLocation>
</comment>
<evidence type="ECO:0000256" key="4">
    <source>
        <dbReference type="ARBA" id="ARBA00023186"/>
    </source>
</evidence>
<evidence type="ECO:0000256" key="6">
    <source>
        <dbReference type="HAMAP-Rule" id="MF_00867"/>
    </source>
</evidence>
<keyword evidence="2 6" id="KW-0694">RNA-binding</keyword>
<dbReference type="CDD" id="cd02414">
    <property type="entry name" value="KH-II_Jag"/>
    <property type="match status" value="1"/>
</dbReference>
<dbReference type="InterPro" id="IPR039247">
    <property type="entry name" value="KhpB"/>
</dbReference>
<evidence type="ECO:0000256" key="5">
    <source>
        <dbReference type="ARBA" id="ARBA00023316"/>
    </source>
</evidence>
<dbReference type="GO" id="GO:0009252">
    <property type="term" value="P:peptidoglycan biosynthetic process"/>
    <property type="evidence" value="ECO:0007669"/>
    <property type="project" value="UniProtKB-UniRule"/>
</dbReference>
<name>A0A7X2MZ08_9CLOT</name>
<evidence type="ECO:0000259" key="7">
    <source>
        <dbReference type="PROSITE" id="PS51061"/>
    </source>
</evidence>
<comment type="function">
    <text evidence="6">A probable RNA chaperone. Forms a complex with KhpA which binds to cellular RNA and controls its expression. Plays a role in peptidoglycan (PG) homeostasis and cell length regulation.</text>
</comment>
<gene>
    <name evidence="6" type="primary">khpB</name>
    <name evidence="6" type="synonym">eloR</name>
    <name evidence="8" type="ORF">FYJ33_09750</name>
</gene>
<accession>A0A7X2MZ08</accession>
<keyword evidence="9" id="KW-1185">Reference proteome</keyword>
<dbReference type="InterPro" id="IPR038247">
    <property type="entry name" value="Jag_N_dom_sf"/>
</dbReference>
<evidence type="ECO:0000256" key="1">
    <source>
        <dbReference type="ARBA" id="ARBA00022490"/>
    </source>
</evidence>
<organism evidence="8 9">
    <name type="scientific">Inconstantimicrobium porci</name>
    <dbReference type="NCBI Taxonomy" id="2652291"/>
    <lineage>
        <taxon>Bacteria</taxon>
        <taxon>Bacillati</taxon>
        <taxon>Bacillota</taxon>
        <taxon>Clostridia</taxon>
        <taxon>Eubacteriales</taxon>
        <taxon>Clostridiaceae</taxon>
        <taxon>Inconstantimicrobium</taxon>
    </lineage>
</organism>
<evidence type="ECO:0000313" key="9">
    <source>
        <dbReference type="Proteomes" id="UP000460287"/>
    </source>
</evidence>
<dbReference type="InterPro" id="IPR038008">
    <property type="entry name" value="Jag_KH"/>
</dbReference>
<dbReference type="HAMAP" id="MF_00867">
    <property type="entry name" value="KhpB"/>
    <property type="match status" value="1"/>
</dbReference>
<keyword evidence="4 6" id="KW-0143">Chaperone</keyword>
<dbReference type="GO" id="GO:0005737">
    <property type="term" value="C:cytoplasm"/>
    <property type="evidence" value="ECO:0007669"/>
    <property type="project" value="UniProtKB-SubCell"/>
</dbReference>
<dbReference type="InterPro" id="IPR032782">
    <property type="entry name" value="KhpB_N"/>
</dbReference>
<dbReference type="SUPFAM" id="SSF82708">
    <property type="entry name" value="R3H domain"/>
    <property type="match status" value="1"/>
</dbReference>
<dbReference type="Pfam" id="PF01424">
    <property type="entry name" value="R3H"/>
    <property type="match status" value="1"/>
</dbReference>
<evidence type="ECO:0000256" key="3">
    <source>
        <dbReference type="ARBA" id="ARBA00022960"/>
    </source>
</evidence>
<dbReference type="GO" id="GO:0071555">
    <property type="term" value="P:cell wall organization"/>
    <property type="evidence" value="ECO:0007669"/>
    <property type="project" value="UniProtKB-KW"/>
</dbReference>
<dbReference type="AlphaFoldDB" id="A0A7X2MZ08"/>
<dbReference type="GO" id="GO:0003723">
    <property type="term" value="F:RNA binding"/>
    <property type="evidence" value="ECO:0007669"/>
    <property type="project" value="UniProtKB-UniRule"/>
</dbReference>
<reference evidence="8 9" key="1">
    <citation type="submission" date="2019-08" db="EMBL/GenBank/DDBJ databases">
        <title>In-depth cultivation of the pig gut microbiome towards novel bacterial diversity and tailored functional studies.</title>
        <authorList>
            <person name="Wylensek D."/>
            <person name="Hitch T.C.A."/>
            <person name="Clavel T."/>
        </authorList>
    </citation>
    <scope>NUCLEOTIDE SEQUENCE [LARGE SCALE GENOMIC DNA]</scope>
    <source>
        <strain evidence="8 9">WCA-383-APC-5B</strain>
    </source>
</reference>
<keyword evidence="3 6" id="KW-0133">Cell shape</keyword>
<keyword evidence="5 6" id="KW-0961">Cell wall biogenesis/degradation</keyword>
<dbReference type="NCBIfam" id="NF041568">
    <property type="entry name" value="Jag_EloR"/>
    <property type="match status" value="1"/>
</dbReference>
<dbReference type="EMBL" id="VULX01000013">
    <property type="protein sequence ID" value="MSR91675.1"/>
    <property type="molecule type" value="Genomic_DNA"/>
</dbReference>
<dbReference type="SMART" id="SM01245">
    <property type="entry name" value="Jag_N"/>
    <property type="match status" value="1"/>
</dbReference>
<dbReference type="Pfam" id="PF13083">
    <property type="entry name" value="KH_KhpA-B"/>
    <property type="match status" value="1"/>
</dbReference>
<comment type="domain">
    <text evidence="6">Has an N-terminal Jag-N domain and 2 RNA-binding domains (KH and R3H).</text>
</comment>
<dbReference type="InterPro" id="IPR034079">
    <property type="entry name" value="R3H_KhpB"/>
</dbReference>
<comment type="subunit">
    <text evidence="6">Forms a complex with KhpA.</text>
</comment>
<sequence length="208" mass="23842">MESREFQGRTVDEALESAALKLSLAKDSIDYTVIDEGSRGFLNIIGSKPAKIMVKLKRDSIKEAKRFLYDIFENMGISATIETEETDDAVRMNIYGDNMGVIIGYRGETLDSLQYLTSLVLNKDHNEPYRKIILDAENYRLKREQTLRNLAEKTAARVIKSGRAFKLEPMNPYERRIIHSELQGNSEIVTFSEGEEPYRRVVVNLKNK</sequence>
<dbReference type="SMART" id="SM00393">
    <property type="entry name" value="R3H"/>
    <property type="match status" value="1"/>
</dbReference>
<comment type="similarity">
    <text evidence="6">Belongs to the KhpB RNA-binding protein family.</text>
</comment>
<feature type="region of interest" description="Jag_N domain" evidence="6">
    <location>
        <begin position="5"/>
        <end position="55"/>
    </location>
</feature>
<keyword evidence="1 6" id="KW-0963">Cytoplasm</keyword>
<dbReference type="PANTHER" id="PTHR35800">
    <property type="entry name" value="PROTEIN JAG"/>
    <property type="match status" value="1"/>
</dbReference>
<dbReference type="Proteomes" id="UP000460287">
    <property type="component" value="Unassembled WGS sequence"/>
</dbReference>
<dbReference type="Gene3D" id="3.30.300.20">
    <property type="match status" value="1"/>
</dbReference>
<dbReference type="InterPro" id="IPR015946">
    <property type="entry name" value="KH_dom-like_a/b"/>
</dbReference>
<dbReference type="InterPro" id="IPR001374">
    <property type="entry name" value="R3H_dom"/>
</dbReference>
<proteinExistence type="inferred from homology"/>
<dbReference type="Gene3D" id="3.30.30.80">
    <property type="entry name" value="probable RNA-binding protein from clostridium symbiosum atcc 14940"/>
    <property type="match status" value="1"/>
</dbReference>
<feature type="domain" description="R3H" evidence="7">
    <location>
        <begin position="141"/>
        <end position="207"/>
    </location>
</feature>
<comment type="caution">
    <text evidence="8">The sequence shown here is derived from an EMBL/GenBank/DDBJ whole genome shotgun (WGS) entry which is preliminary data.</text>
</comment>
<dbReference type="Gene3D" id="3.30.1370.50">
    <property type="entry name" value="R3H-like domain"/>
    <property type="match status" value="1"/>
</dbReference>
<dbReference type="GO" id="GO:0008360">
    <property type="term" value="P:regulation of cell shape"/>
    <property type="evidence" value="ECO:0007669"/>
    <property type="project" value="UniProtKB-KW"/>
</dbReference>
<evidence type="ECO:0000256" key="2">
    <source>
        <dbReference type="ARBA" id="ARBA00022884"/>
    </source>
</evidence>
<dbReference type="CDD" id="cd02644">
    <property type="entry name" value="R3H_jag"/>
    <property type="match status" value="1"/>
</dbReference>
<dbReference type="PANTHER" id="PTHR35800:SF1">
    <property type="entry name" value="RNA-BINDING PROTEIN KHPB"/>
    <property type="match status" value="1"/>
</dbReference>
<dbReference type="PROSITE" id="PS51061">
    <property type="entry name" value="R3H"/>
    <property type="match status" value="1"/>
</dbReference>
<evidence type="ECO:0000313" key="8">
    <source>
        <dbReference type="EMBL" id="MSR91675.1"/>
    </source>
</evidence>
<dbReference type="Pfam" id="PF14804">
    <property type="entry name" value="Jag_N"/>
    <property type="match status" value="1"/>
</dbReference>